<keyword evidence="6" id="KW-1185">Reference proteome</keyword>
<comment type="caution">
    <text evidence="5">The sequence shown here is derived from an EMBL/GenBank/DDBJ whole genome shotgun (WGS) entry which is preliminary data.</text>
</comment>
<evidence type="ECO:0000259" key="4">
    <source>
        <dbReference type="PROSITE" id="PS01124"/>
    </source>
</evidence>
<dbReference type="RefSeq" id="WP_416205618.1">
    <property type="nucleotide sequence ID" value="NZ_JBBKTX010000008.1"/>
</dbReference>
<dbReference type="SMART" id="SM00342">
    <property type="entry name" value="HTH_ARAC"/>
    <property type="match status" value="1"/>
</dbReference>
<protein>
    <submittedName>
        <fullName evidence="5">Helix-turn-helix domain-containing protein</fullName>
    </submittedName>
</protein>
<gene>
    <name evidence="5" type="ORF">WG929_07925</name>
</gene>
<evidence type="ECO:0000256" key="1">
    <source>
        <dbReference type="ARBA" id="ARBA00023015"/>
    </source>
</evidence>
<dbReference type="Gene3D" id="1.10.10.60">
    <property type="entry name" value="Homeodomain-like"/>
    <property type="match status" value="1"/>
</dbReference>
<reference evidence="5 6" key="1">
    <citation type="submission" date="2024-03" db="EMBL/GenBank/DDBJ databases">
        <title>High-quality draft genome sequence of Oceanobacter sp. wDCs-4.</title>
        <authorList>
            <person name="Dong C."/>
        </authorList>
    </citation>
    <scope>NUCLEOTIDE SEQUENCE [LARGE SCALE GENOMIC DNA]</scope>
    <source>
        <strain evidence="6">wDCs-4</strain>
    </source>
</reference>
<dbReference type="InterPro" id="IPR050204">
    <property type="entry name" value="AraC_XylS_family_regulators"/>
</dbReference>
<accession>A0ABW8NHW1</accession>
<organism evidence="5 6">
    <name type="scientific">Oceanobacter antarcticus</name>
    <dbReference type="NCBI Taxonomy" id="3133425"/>
    <lineage>
        <taxon>Bacteria</taxon>
        <taxon>Pseudomonadati</taxon>
        <taxon>Pseudomonadota</taxon>
        <taxon>Gammaproteobacteria</taxon>
        <taxon>Oceanospirillales</taxon>
        <taxon>Oceanospirillaceae</taxon>
        <taxon>Oceanobacter</taxon>
    </lineage>
</organism>
<dbReference type="PROSITE" id="PS01124">
    <property type="entry name" value="HTH_ARAC_FAMILY_2"/>
    <property type="match status" value="1"/>
</dbReference>
<dbReference type="Pfam" id="PF12833">
    <property type="entry name" value="HTH_18"/>
    <property type="match status" value="1"/>
</dbReference>
<keyword evidence="3" id="KW-0804">Transcription</keyword>
<name>A0ABW8NHW1_9GAMM</name>
<sequence length="342" mass="38525">MTHSVLNNCPLNTTESGSSLTITNGIVFKDLPLQDASEQASAQDWVPVTIDQIGSGTYAGHYQELNLPGIKMVIERQNCTVHKRGIMDEKYCTLSYVRGTIDAARVSEHQASHKALFLIPAGTEVDVQVGSEAETVYFRFDQEHFQQQAMIIDPERWEGSYDPELMCFETLGQAQLDQNINQLLRHFSAGKPYLTGDGMERYITDNLMLMLQSSQPLSTLPFSTIDTRRRAAHLVHHVSAYLESVPNAQSCPGIIDLCRETGVSERTLQYSFKAQLGLTPNTYLRIFRLNRVRKLLRNPSHATVTVTEAAMRWHFWHLGRFSRDYAALFGESPSITLRNALG</sequence>
<evidence type="ECO:0000313" key="6">
    <source>
        <dbReference type="Proteomes" id="UP001620597"/>
    </source>
</evidence>
<evidence type="ECO:0000256" key="2">
    <source>
        <dbReference type="ARBA" id="ARBA00023125"/>
    </source>
</evidence>
<dbReference type="Proteomes" id="UP001620597">
    <property type="component" value="Unassembled WGS sequence"/>
</dbReference>
<feature type="domain" description="HTH araC/xylS-type" evidence="4">
    <location>
        <begin position="236"/>
        <end position="339"/>
    </location>
</feature>
<dbReference type="PANTHER" id="PTHR46796">
    <property type="entry name" value="HTH-TYPE TRANSCRIPTIONAL ACTIVATOR RHAS-RELATED"/>
    <property type="match status" value="1"/>
</dbReference>
<dbReference type="InterPro" id="IPR018060">
    <property type="entry name" value="HTH_AraC"/>
</dbReference>
<keyword evidence="1" id="KW-0805">Transcription regulation</keyword>
<keyword evidence="2" id="KW-0238">DNA-binding</keyword>
<evidence type="ECO:0000313" key="5">
    <source>
        <dbReference type="EMBL" id="MFK4752335.1"/>
    </source>
</evidence>
<proteinExistence type="predicted"/>
<dbReference type="PANTHER" id="PTHR46796:SF12">
    <property type="entry name" value="HTH-TYPE DNA-BINDING TRANSCRIPTIONAL ACTIVATOR EUTR"/>
    <property type="match status" value="1"/>
</dbReference>
<evidence type="ECO:0000256" key="3">
    <source>
        <dbReference type="ARBA" id="ARBA00023163"/>
    </source>
</evidence>
<dbReference type="EMBL" id="JBBKTX010000008">
    <property type="protein sequence ID" value="MFK4752335.1"/>
    <property type="molecule type" value="Genomic_DNA"/>
</dbReference>